<protein>
    <recommendedName>
        <fullName evidence="3">RNase H type-1 domain-containing protein</fullName>
    </recommendedName>
</protein>
<reference evidence="1" key="1">
    <citation type="submission" date="2023-10" db="EMBL/GenBank/DDBJ databases">
        <title>Genome assembly of Pristionchus species.</title>
        <authorList>
            <person name="Yoshida K."/>
            <person name="Sommer R.J."/>
        </authorList>
    </citation>
    <scope>NUCLEOTIDE SEQUENCE</scope>
    <source>
        <strain evidence="1">RS0144</strain>
    </source>
</reference>
<dbReference type="AlphaFoldDB" id="A0AAV5SRA8"/>
<gene>
    <name evidence="1" type="ORF">PENTCL1PPCAC_6024</name>
</gene>
<sequence>EQSIEMDYAMFCGVDLSSESETEERPLIHTSIVRRGNLFGIGVDFGTLTAGKFATFEGSKCKAAAHAVMLALEELALHPETLLLRDWTIRTPCQFIADRITWGNDGPSECETCRCDGMTEDVARIANLMERLPHPVEVDLQWEPKESEKARQLAIESIRRVNEEAESAKGDEE</sequence>
<comment type="caution">
    <text evidence="1">The sequence shown here is derived from an EMBL/GenBank/DDBJ whole genome shotgun (WGS) entry which is preliminary data.</text>
</comment>
<dbReference type="EMBL" id="BTSX01000002">
    <property type="protein sequence ID" value="GMS83849.1"/>
    <property type="molecule type" value="Genomic_DNA"/>
</dbReference>
<dbReference type="Proteomes" id="UP001432027">
    <property type="component" value="Unassembled WGS sequence"/>
</dbReference>
<organism evidence="1 2">
    <name type="scientific">Pristionchus entomophagus</name>
    <dbReference type="NCBI Taxonomy" id="358040"/>
    <lineage>
        <taxon>Eukaryota</taxon>
        <taxon>Metazoa</taxon>
        <taxon>Ecdysozoa</taxon>
        <taxon>Nematoda</taxon>
        <taxon>Chromadorea</taxon>
        <taxon>Rhabditida</taxon>
        <taxon>Rhabditina</taxon>
        <taxon>Diplogasteromorpha</taxon>
        <taxon>Diplogasteroidea</taxon>
        <taxon>Neodiplogasteridae</taxon>
        <taxon>Pristionchus</taxon>
    </lineage>
</organism>
<feature type="non-terminal residue" evidence="1">
    <location>
        <position position="1"/>
    </location>
</feature>
<evidence type="ECO:0008006" key="3">
    <source>
        <dbReference type="Google" id="ProtNLM"/>
    </source>
</evidence>
<keyword evidence="2" id="KW-1185">Reference proteome</keyword>
<evidence type="ECO:0000313" key="1">
    <source>
        <dbReference type="EMBL" id="GMS83849.1"/>
    </source>
</evidence>
<proteinExistence type="predicted"/>
<evidence type="ECO:0000313" key="2">
    <source>
        <dbReference type="Proteomes" id="UP001432027"/>
    </source>
</evidence>
<name>A0AAV5SRA8_9BILA</name>
<accession>A0AAV5SRA8</accession>